<dbReference type="PANTHER" id="PTHR46566:SF5">
    <property type="entry name" value="1-PHOSPHOFRUCTOKINASE"/>
    <property type="match status" value="1"/>
</dbReference>
<keyword evidence="5" id="KW-0067">ATP-binding</keyword>
<dbReference type="InterPro" id="IPR029056">
    <property type="entry name" value="Ribokinase-like"/>
</dbReference>
<evidence type="ECO:0000259" key="7">
    <source>
        <dbReference type="Pfam" id="PF00294"/>
    </source>
</evidence>
<evidence type="ECO:0000313" key="8">
    <source>
        <dbReference type="EMBL" id="GAA4837185.1"/>
    </source>
</evidence>
<sequence>MILTVTPNAALDVTYRVARLEQGGSTRVTAVDERAGGEGVNVSRVLQGLGVDTAVSGFAGGATGRAVRTDLIVADLPDAMVGIRAETRRTVAVVDEGAGTTSVLLEPGPEVSATEWAELVVRFTGLVRSAKAVVLSGSLPPGLPVDAYATLVRIGRAHDRPVVLDTDGEPLLAALSERPTLVKPDAGELLAATGETDPRAAISALRAAGAQSVVASMGEGGLIAVAPGEAWQAGPPSRVAGRATGAGDAAVAALAAGLAVGTPWPRMVRRAVALSAASAAVPLAGSFDAELYGRLCRRVVPRPFAT</sequence>
<keyword evidence="9" id="KW-1185">Reference proteome</keyword>
<evidence type="ECO:0000256" key="5">
    <source>
        <dbReference type="ARBA" id="ARBA00022840"/>
    </source>
</evidence>
<dbReference type="Gene3D" id="3.40.1190.20">
    <property type="match status" value="1"/>
</dbReference>
<name>A0ABP9DGD3_9ACTN</name>
<protein>
    <submittedName>
        <fullName evidence="8">1-phosphofructokinase family hexose kinase</fullName>
    </submittedName>
</protein>
<evidence type="ECO:0000256" key="4">
    <source>
        <dbReference type="ARBA" id="ARBA00022777"/>
    </source>
</evidence>
<comment type="caution">
    <text evidence="8">The sequence shown here is derived from an EMBL/GenBank/DDBJ whole genome shotgun (WGS) entry which is preliminary data.</text>
</comment>
<organism evidence="8 9">
    <name type="scientific">Kitasatospora terrestris</name>
    <dbReference type="NCBI Taxonomy" id="258051"/>
    <lineage>
        <taxon>Bacteria</taxon>
        <taxon>Bacillati</taxon>
        <taxon>Actinomycetota</taxon>
        <taxon>Actinomycetes</taxon>
        <taxon>Kitasatosporales</taxon>
        <taxon>Streptomycetaceae</taxon>
        <taxon>Kitasatospora</taxon>
    </lineage>
</organism>
<feature type="domain" description="Carbohydrate kinase PfkB" evidence="7">
    <location>
        <begin position="12"/>
        <end position="283"/>
    </location>
</feature>
<comment type="similarity">
    <text evidence="1">Belongs to the carbohydrate kinase PfkB family.</text>
</comment>
<evidence type="ECO:0000256" key="2">
    <source>
        <dbReference type="ARBA" id="ARBA00022679"/>
    </source>
</evidence>
<keyword evidence="4" id="KW-0418">Kinase</keyword>
<evidence type="ECO:0000256" key="3">
    <source>
        <dbReference type="ARBA" id="ARBA00022741"/>
    </source>
</evidence>
<evidence type="ECO:0000256" key="6">
    <source>
        <dbReference type="PIRNR" id="PIRNR000535"/>
    </source>
</evidence>
<dbReference type="Pfam" id="PF00294">
    <property type="entry name" value="PfkB"/>
    <property type="match status" value="1"/>
</dbReference>
<dbReference type="PIRSF" id="PIRSF000535">
    <property type="entry name" value="1PFK/6PFK/LacC"/>
    <property type="match status" value="1"/>
</dbReference>
<dbReference type="InterPro" id="IPR011611">
    <property type="entry name" value="PfkB_dom"/>
</dbReference>
<evidence type="ECO:0000256" key="1">
    <source>
        <dbReference type="ARBA" id="ARBA00010688"/>
    </source>
</evidence>
<dbReference type="PANTHER" id="PTHR46566">
    <property type="entry name" value="1-PHOSPHOFRUCTOKINASE-RELATED"/>
    <property type="match status" value="1"/>
</dbReference>
<keyword evidence="3" id="KW-0547">Nucleotide-binding</keyword>
<dbReference type="InterPro" id="IPR017583">
    <property type="entry name" value="Tagatose/fructose_Pkinase"/>
</dbReference>
<accession>A0ABP9DGD3</accession>
<dbReference type="NCBIfam" id="TIGR03168">
    <property type="entry name" value="1-PFK"/>
    <property type="match status" value="1"/>
</dbReference>
<dbReference type="SUPFAM" id="SSF53613">
    <property type="entry name" value="Ribokinase-like"/>
    <property type="match status" value="1"/>
</dbReference>
<dbReference type="CDD" id="cd01164">
    <property type="entry name" value="FruK_PfkB_like"/>
    <property type="match status" value="1"/>
</dbReference>
<dbReference type="Proteomes" id="UP001501752">
    <property type="component" value="Unassembled WGS sequence"/>
</dbReference>
<dbReference type="EMBL" id="BAABIS010000001">
    <property type="protein sequence ID" value="GAA4837185.1"/>
    <property type="molecule type" value="Genomic_DNA"/>
</dbReference>
<dbReference type="RefSeq" id="WP_345695550.1">
    <property type="nucleotide sequence ID" value="NZ_BAABIS010000001.1"/>
</dbReference>
<evidence type="ECO:0000313" key="9">
    <source>
        <dbReference type="Proteomes" id="UP001501752"/>
    </source>
</evidence>
<gene>
    <name evidence="8" type="ORF">GCM10023235_10210</name>
</gene>
<keyword evidence="2 6" id="KW-0808">Transferase</keyword>
<reference evidence="9" key="1">
    <citation type="journal article" date="2019" name="Int. J. Syst. Evol. Microbiol.">
        <title>The Global Catalogue of Microorganisms (GCM) 10K type strain sequencing project: providing services to taxonomists for standard genome sequencing and annotation.</title>
        <authorList>
            <consortium name="The Broad Institute Genomics Platform"/>
            <consortium name="The Broad Institute Genome Sequencing Center for Infectious Disease"/>
            <person name="Wu L."/>
            <person name="Ma J."/>
        </authorList>
    </citation>
    <scope>NUCLEOTIDE SEQUENCE [LARGE SCALE GENOMIC DNA]</scope>
    <source>
        <strain evidence="9">JCM 13006</strain>
    </source>
</reference>
<proteinExistence type="inferred from homology"/>